<name>A0ABQ0A7F8_9GAMM</name>
<dbReference type="Proteomes" id="UP001465153">
    <property type="component" value="Unassembled WGS sequence"/>
</dbReference>
<dbReference type="SUPFAM" id="SSF69593">
    <property type="entry name" value="Glycerol-3-phosphate (1)-acyltransferase"/>
    <property type="match status" value="1"/>
</dbReference>
<feature type="domain" description="Phospholipid/glycerol acyltransferase" evidence="1">
    <location>
        <begin position="102"/>
        <end position="239"/>
    </location>
</feature>
<dbReference type="PANTHER" id="PTHR30068">
    <property type="entry name" value="URONATE ISOMERASE"/>
    <property type="match status" value="1"/>
</dbReference>
<evidence type="ECO:0000259" key="1">
    <source>
        <dbReference type="SMART" id="SM00563"/>
    </source>
</evidence>
<dbReference type="InterPro" id="IPR002123">
    <property type="entry name" value="Plipid/glycerol_acylTrfase"/>
</dbReference>
<comment type="caution">
    <text evidence="2">The sequence shown here is derived from an EMBL/GenBank/DDBJ whole genome shotgun (WGS) entry which is preliminary data.</text>
</comment>
<dbReference type="EMBL" id="BAABWN010000004">
    <property type="protein sequence ID" value="GAA6167583.1"/>
    <property type="molecule type" value="Genomic_DNA"/>
</dbReference>
<protein>
    <submittedName>
        <fullName evidence="2">1-acyl-sn-glycerol-3-phosphate acyltransferase</fullName>
    </submittedName>
</protein>
<organism evidence="2 3">
    <name type="scientific">Sessilibacter corallicola</name>
    <dbReference type="NCBI Taxonomy" id="2904075"/>
    <lineage>
        <taxon>Bacteria</taxon>
        <taxon>Pseudomonadati</taxon>
        <taxon>Pseudomonadota</taxon>
        <taxon>Gammaproteobacteria</taxon>
        <taxon>Cellvibrionales</taxon>
        <taxon>Cellvibrionaceae</taxon>
        <taxon>Sessilibacter</taxon>
    </lineage>
</organism>
<keyword evidence="3" id="KW-1185">Reference proteome</keyword>
<evidence type="ECO:0000313" key="2">
    <source>
        <dbReference type="EMBL" id="GAA6167583.1"/>
    </source>
</evidence>
<dbReference type="Pfam" id="PF01553">
    <property type="entry name" value="Acyltransferase"/>
    <property type="match status" value="1"/>
</dbReference>
<accession>A0ABQ0A7F8</accession>
<dbReference type="SMART" id="SM00563">
    <property type="entry name" value="PlsC"/>
    <property type="match status" value="1"/>
</dbReference>
<reference evidence="2 3" key="1">
    <citation type="submission" date="2024-04" db="EMBL/GenBank/DDBJ databases">
        <title>Draft genome sequence of Sessilibacter corallicola NBRC 116591.</title>
        <authorList>
            <person name="Miyakawa T."/>
            <person name="Kusuya Y."/>
            <person name="Miura T."/>
        </authorList>
    </citation>
    <scope>NUCLEOTIDE SEQUENCE [LARGE SCALE GENOMIC DNA]</scope>
    <source>
        <strain evidence="2 3">KU-00831-HH</strain>
    </source>
</reference>
<evidence type="ECO:0000313" key="3">
    <source>
        <dbReference type="Proteomes" id="UP001465153"/>
    </source>
</evidence>
<dbReference type="PANTHER" id="PTHR30068:SF3">
    <property type="entry name" value="PHOSPHOLIPID_GLYCEROL ACYLTRANSFERASE DOMAIN-CONTAINING PROTEIN"/>
    <property type="match status" value="1"/>
</dbReference>
<keyword evidence="2" id="KW-0012">Acyltransferase</keyword>
<gene>
    <name evidence="2" type="ORF">NBRC116591_13930</name>
</gene>
<dbReference type="RefSeq" id="WP_233088821.1">
    <property type="nucleotide sequence ID" value="NZ_BAABWN010000004.1"/>
</dbReference>
<dbReference type="GO" id="GO:0016746">
    <property type="term" value="F:acyltransferase activity"/>
    <property type="evidence" value="ECO:0007669"/>
    <property type="project" value="UniProtKB-KW"/>
</dbReference>
<proteinExistence type="predicted"/>
<sequence>MVDFDDIRPYEDSEVKPTLRRLLKDPELLDTVATFRFPQLSQRCPWLIKPIVSLYLRHQFGSVSRIDEVQAVLERYLKRTLNTTTKGLSVSGLDKLDPKQNYLFVSNHRDISMDPACVNWALYHHEFTTLRIAIGDNLLTKPYVSDLMRLNKAFIVNRSASSPREKLKAAKHLSHYIHHSLTEDHSNIWIAQREGRAKDGRDITNRAIISMFSLNKPKKMAFGDYIAELKIVPVSISYEWDPCDSAKAHELHRLEVDGMYEKQEHEDVASIAKGISGEKGKVHLAFGEVLGSDFSDAEEVSTEIERQIQNNYLIHPSNVAAYIRLYGEEPEVSLARETFEPAQYAAAEEELDQRLKALPAGEREIFLKGYANPIIAKFSFSDNDSGLESAMNT</sequence>
<keyword evidence="2" id="KW-0808">Transferase</keyword>